<dbReference type="RefSeq" id="WP_090772216.1">
    <property type="nucleotide sequence ID" value="NZ_FMZH01000013.1"/>
</dbReference>
<sequence>MILSQEIIYQNLSAAKYTEIITLLHQNGNSLDLDPSVALAIRVFMDEFFKTIANADLLASNELNQDLDILYISHRQGNYVLQDEHAVHLINLLHPRVSDKDLYPVAKEHLSDPVCLEITKRYEKRILKAKQIAAQPYRPDFSALSSKNLVGQKFEVESRTRDGNSWVKVFLRTEELLDTVAEHLRKLTSVDGVNITTKSNGIKDLTVYPKRLYGIEEVEDEVKLNLNNYFSRNEADPIFREEILSGISDVAYFQILDYMLKLGMGLEGFKGLSEKMDEERYRDYFVNYLDSLSNSHTATGETFHGSGKSDILIRNAEKEVLLVAECKLWNGAGYLGEAVDQLFERYVTWRDGKAALLIFNTKIIGFTRIIDIAVEVLKTHPLCISYDGQRKETSFSFTFRNLKDPLRSIKLELVMFNFV</sequence>
<reference evidence="2" key="1">
    <citation type="submission" date="2016-10" db="EMBL/GenBank/DDBJ databases">
        <authorList>
            <person name="Varghese N."/>
            <person name="Submissions S."/>
        </authorList>
    </citation>
    <scope>NUCLEOTIDE SEQUENCE [LARGE SCALE GENOMIC DNA]</scope>
    <source>
        <strain evidence="2">DSM 18609</strain>
    </source>
</reference>
<dbReference type="EMBL" id="FMZH01000013">
    <property type="protein sequence ID" value="SDE17848.1"/>
    <property type="molecule type" value="Genomic_DNA"/>
</dbReference>
<accession>A0A1G7ASJ7</accession>
<evidence type="ECO:0000313" key="1">
    <source>
        <dbReference type="EMBL" id="SDE17848.1"/>
    </source>
</evidence>
<keyword evidence="2" id="KW-1185">Reference proteome</keyword>
<dbReference type="Proteomes" id="UP000199455">
    <property type="component" value="Unassembled WGS sequence"/>
</dbReference>
<evidence type="ECO:0000313" key="2">
    <source>
        <dbReference type="Proteomes" id="UP000199455"/>
    </source>
</evidence>
<name>A0A1G7ASJ7_9SPHI</name>
<organism evidence="1 2">
    <name type="scientific">Pedobacter soli</name>
    <dbReference type="NCBI Taxonomy" id="390242"/>
    <lineage>
        <taxon>Bacteria</taxon>
        <taxon>Pseudomonadati</taxon>
        <taxon>Bacteroidota</taxon>
        <taxon>Sphingobacteriia</taxon>
        <taxon>Sphingobacteriales</taxon>
        <taxon>Sphingobacteriaceae</taxon>
        <taxon>Pedobacter</taxon>
    </lineage>
</organism>
<dbReference type="AlphaFoldDB" id="A0A1G7ASJ7"/>
<gene>
    <name evidence="1" type="ORF">SAMN04488024_11341</name>
</gene>
<proteinExistence type="predicted"/>
<protein>
    <submittedName>
        <fullName evidence="1">Uncharacterized protein</fullName>
    </submittedName>
</protein>